<comment type="similarity">
    <text evidence="2 7">Belongs to the 2-oxoacid dehydrogenase family.</text>
</comment>
<dbReference type="Pfam" id="PF02817">
    <property type="entry name" value="E3_binding"/>
    <property type="match status" value="1"/>
</dbReference>
<dbReference type="Pfam" id="PF00364">
    <property type="entry name" value="Biotin_lipoyl"/>
    <property type="match status" value="1"/>
</dbReference>
<evidence type="ECO:0000256" key="7">
    <source>
        <dbReference type="RuleBase" id="RU003423"/>
    </source>
</evidence>
<comment type="cofactor">
    <cofactor evidence="1 7">
        <name>(R)-lipoate</name>
        <dbReference type="ChEBI" id="CHEBI:83088"/>
    </cofactor>
</comment>
<dbReference type="Gene3D" id="3.30.559.10">
    <property type="entry name" value="Chloramphenicol acetyltransferase-like domain"/>
    <property type="match status" value="1"/>
</dbReference>
<keyword evidence="6 7" id="KW-0012">Acyltransferase</keyword>
<dbReference type="CDD" id="cd06849">
    <property type="entry name" value="lipoyl_domain"/>
    <property type="match status" value="1"/>
</dbReference>
<comment type="caution">
    <text evidence="11">The sequence shown here is derived from an EMBL/GenBank/DDBJ whole genome shotgun (WGS) entry which is preliminary data.</text>
</comment>
<comment type="subunit">
    <text evidence="3">Forms a 24-polypeptide structural core with octahedral symmetry.</text>
</comment>
<dbReference type="InterPro" id="IPR023213">
    <property type="entry name" value="CAT-like_dom_sf"/>
</dbReference>
<dbReference type="InterPro" id="IPR004167">
    <property type="entry name" value="PSBD"/>
</dbReference>
<feature type="region of interest" description="Disordered" evidence="8">
    <location>
        <begin position="79"/>
        <end position="98"/>
    </location>
</feature>
<dbReference type="PROSITE" id="PS51826">
    <property type="entry name" value="PSBD"/>
    <property type="match status" value="1"/>
</dbReference>
<dbReference type="PANTHER" id="PTHR43178:SF5">
    <property type="entry name" value="LIPOAMIDE ACYLTRANSFERASE COMPONENT OF BRANCHED-CHAIN ALPHA-KETO ACID DEHYDROGENASE COMPLEX, MITOCHONDRIAL"/>
    <property type="match status" value="1"/>
</dbReference>
<sequence>MFDFTLPSLGADMDEGKLVEWKVKPGDAVCKGQVVAIVDTSKAAVDVEIWQDGVVHALLIEPGERIPVGTVMATLLDPGEKAPPKGGARAGKQAGERAPAVHGAAVAEGARLRISPAARKRAEVLGVDVARIEGTGPGGAVTLADIEAAAQPGVPKAAEAAPAVHAEADRNTEMRRAIAAAMSRSKREIPHYYLSETIPMARAQRWLSQANEGRPITERLLMAVVQLKAVAAALAQFPDMNGFFRDGRFEPVQAAHIGVAISLRQGGLIAPALHDVGSKPLDQLMRELADLVKRTRAGSLRSSEMSDPTITVTNLGEQGVEAVMGVIYPPQVALVGFGRIAPRPWVEVGALVAMPTVVASLAADHRVSDGHRGALFLAELRERLQRPEEL</sequence>
<dbReference type="RefSeq" id="WP_169137347.1">
    <property type="nucleotide sequence ID" value="NZ_WTVS01000003.1"/>
</dbReference>
<dbReference type="Gene3D" id="2.40.50.100">
    <property type="match status" value="1"/>
</dbReference>
<dbReference type="InterPro" id="IPR000089">
    <property type="entry name" value="Biotin_lipoyl"/>
</dbReference>
<gene>
    <name evidence="11" type="ORF">GPA27_02115</name>
</gene>
<keyword evidence="4 7" id="KW-0808">Transferase</keyword>
<evidence type="ECO:0000259" key="10">
    <source>
        <dbReference type="PROSITE" id="PS51826"/>
    </source>
</evidence>
<feature type="domain" description="Peripheral subunit-binding (PSBD)" evidence="10">
    <location>
        <begin position="113"/>
        <end position="150"/>
    </location>
</feature>
<dbReference type="InterPro" id="IPR050743">
    <property type="entry name" value="2-oxoacid_DH_E2_comp"/>
</dbReference>
<feature type="domain" description="Lipoyl-binding" evidence="9">
    <location>
        <begin position="1"/>
        <end position="76"/>
    </location>
</feature>
<dbReference type="SUPFAM" id="SSF51230">
    <property type="entry name" value="Single hybrid motif"/>
    <property type="match status" value="1"/>
</dbReference>
<dbReference type="Proteomes" id="UP000634522">
    <property type="component" value="Unassembled WGS sequence"/>
</dbReference>
<evidence type="ECO:0000256" key="5">
    <source>
        <dbReference type="ARBA" id="ARBA00022823"/>
    </source>
</evidence>
<keyword evidence="5 7" id="KW-0450">Lipoyl</keyword>
<dbReference type="PANTHER" id="PTHR43178">
    <property type="entry name" value="DIHYDROLIPOAMIDE ACETYLTRANSFERASE COMPONENT OF PYRUVATE DEHYDROGENASE COMPLEX"/>
    <property type="match status" value="1"/>
</dbReference>
<proteinExistence type="inferred from homology"/>
<evidence type="ECO:0000256" key="3">
    <source>
        <dbReference type="ARBA" id="ARBA00011484"/>
    </source>
</evidence>
<accession>A0ABX1NAD4</accession>
<dbReference type="Pfam" id="PF00198">
    <property type="entry name" value="2-oxoacid_dh"/>
    <property type="match status" value="1"/>
</dbReference>
<organism evidence="11 12">
    <name type="scientific">Aromatoleum toluolicum</name>
    <dbReference type="NCBI Taxonomy" id="90060"/>
    <lineage>
        <taxon>Bacteria</taxon>
        <taxon>Pseudomonadati</taxon>
        <taxon>Pseudomonadota</taxon>
        <taxon>Betaproteobacteria</taxon>
        <taxon>Rhodocyclales</taxon>
        <taxon>Rhodocyclaceae</taxon>
        <taxon>Aromatoleum</taxon>
    </lineage>
</organism>
<name>A0ABX1NAD4_9RHOO</name>
<evidence type="ECO:0000256" key="8">
    <source>
        <dbReference type="SAM" id="MobiDB-lite"/>
    </source>
</evidence>
<dbReference type="Gene3D" id="4.10.320.10">
    <property type="entry name" value="E3-binding domain"/>
    <property type="match status" value="1"/>
</dbReference>
<evidence type="ECO:0000256" key="4">
    <source>
        <dbReference type="ARBA" id="ARBA00022679"/>
    </source>
</evidence>
<evidence type="ECO:0000256" key="2">
    <source>
        <dbReference type="ARBA" id="ARBA00007317"/>
    </source>
</evidence>
<dbReference type="EMBL" id="WTVS01000003">
    <property type="protein sequence ID" value="NMF96190.1"/>
    <property type="molecule type" value="Genomic_DNA"/>
</dbReference>
<evidence type="ECO:0000259" key="9">
    <source>
        <dbReference type="PROSITE" id="PS50968"/>
    </source>
</evidence>
<evidence type="ECO:0000256" key="6">
    <source>
        <dbReference type="ARBA" id="ARBA00023315"/>
    </source>
</evidence>
<protein>
    <recommendedName>
        <fullName evidence="7">Dihydrolipoamide acetyltransferase component of pyruvate dehydrogenase complex</fullName>
        <ecNumber evidence="7">2.3.1.-</ecNumber>
    </recommendedName>
</protein>
<dbReference type="SUPFAM" id="SSF52777">
    <property type="entry name" value="CoA-dependent acyltransferases"/>
    <property type="match status" value="1"/>
</dbReference>
<dbReference type="PROSITE" id="PS50968">
    <property type="entry name" value="BIOTINYL_LIPOYL"/>
    <property type="match status" value="1"/>
</dbReference>
<evidence type="ECO:0000256" key="1">
    <source>
        <dbReference type="ARBA" id="ARBA00001938"/>
    </source>
</evidence>
<dbReference type="InterPro" id="IPR036625">
    <property type="entry name" value="E3-bd_dom_sf"/>
</dbReference>
<dbReference type="EC" id="2.3.1.-" evidence="7"/>
<keyword evidence="12" id="KW-1185">Reference proteome</keyword>
<dbReference type="InterPro" id="IPR001078">
    <property type="entry name" value="2-oxoacid_DH_actylTfrase"/>
</dbReference>
<evidence type="ECO:0000313" key="11">
    <source>
        <dbReference type="EMBL" id="NMF96190.1"/>
    </source>
</evidence>
<dbReference type="SUPFAM" id="SSF47005">
    <property type="entry name" value="Peripheral subunit-binding domain of 2-oxo acid dehydrogenase complex"/>
    <property type="match status" value="1"/>
</dbReference>
<dbReference type="InterPro" id="IPR011053">
    <property type="entry name" value="Single_hybrid_motif"/>
</dbReference>
<evidence type="ECO:0000313" key="12">
    <source>
        <dbReference type="Proteomes" id="UP000634522"/>
    </source>
</evidence>
<reference evidence="11 12" key="1">
    <citation type="submission" date="2019-12" db="EMBL/GenBank/DDBJ databases">
        <title>Comparative genomics gives insights into the taxonomy of the Azoarcus-Aromatoleum group and reveals separate origins of nif in the plant-associated Azoarcus and non-plant-associated Aromatoleum sub-groups.</title>
        <authorList>
            <person name="Lafos M."/>
            <person name="Maluk M."/>
            <person name="Batista M."/>
            <person name="Junghare M."/>
            <person name="Carmona M."/>
            <person name="Faoro H."/>
            <person name="Cruz L.M."/>
            <person name="Battistoni F."/>
            <person name="De Souza E."/>
            <person name="Pedrosa F."/>
            <person name="Chen W.-M."/>
            <person name="Poole P.S."/>
            <person name="Dixon R.A."/>
            <person name="James E.K."/>
        </authorList>
    </citation>
    <scope>NUCLEOTIDE SEQUENCE [LARGE SCALE GENOMIC DNA]</scope>
    <source>
        <strain evidence="11 12">T</strain>
    </source>
</reference>